<dbReference type="SUPFAM" id="SSF51905">
    <property type="entry name" value="FAD/NAD(P)-binding domain"/>
    <property type="match status" value="1"/>
</dbReference>
<reference evidence="2" key="1">
    <citation type="submission" date="2019-09" db="EMBL/GenBank/DDBJ databases">
        <title>Characterisation of the sponge microbiome using genome-centric metagenomics.</title>
        <authorList>
            <person name="Engelberts J.P."/>
            <person name="Robbins S.J."/>
            <person name="De Goeij J.M."/>
            <person name="Aranda M."/>
            <person name="Bell S.C."/>
            <person name="Webster N.S."/>
        </authorList>
    </citation>
    <scope>NUCLEOTIDE SEQUENCE</scope>
    <source>
        <strain evidence="2">SB0664_bin_27</strain>
    </source>
</reference>
<evidence type="ECO:0000259" key="1">
    <source>
        <dbReference type="Pfam" id="PF13478"/>
    </source>
</evidence>
<protein>
    <recommendedName>
        <fullName evidence="1">XdhC Rossmann domain-containing protein</fullName>
    </recommendedName>
</protein>
<gene>
    <name evidence="2" type="ORF">F4Y42_02935</name>
</gene>
<feature type="domain" description="XdhC Rossmann" evidence="1">
    <location>
        <begin position="100"/>
        <end position="248"/>
    </location>
</feature>
<comment type="caution">
    <text evidence="2">The sequence shown here is derived from an EMBL/GenBank/DDBJ whole genome shotgun (WGS) entry which is preliminary data.</text>
</comment>
<dbReference type="PANTHER" id="PTHR30388:SF6">
    <property type="entry name" value="XANTHINE DEHYDROGENASE SUBUNIT A-RELATED"/>
    <property type="match status" value="1"/>
</dbReference>
<dbReference type="InterPro" id="IPR036188">
    <property type="entry name" value="FAD/NAD-bd_sf"/>
</dbReference>
<evidence type="ECO:0000313" key="2">
    <source>
        <dbReference type="EMBL" id="MXY92383.1"/>
    </source>
</evidence>
<accession>A0A6B0YMY9</accession>
<dbReference type="InterPro" id="IPR052698">
    <property type="entry name" value="MoCofactor_Util/Proc"/>
</dbReference>
<sequence length="285" mass="31245">MHRNALSALIEAIDNREAVALVTVTSGEGAFAQAVGRNAVVRPDLDAGLEVDLGLGTWNAPVLRDARLAVEGKKHKHLNYEQDGGRFSVFVEVQPRPPHLIIAGAGHIAVPLASIAKTCEFLVTVIDDRPQYAHTARFPTADRVVAGPFRQTLVDLRQGKEDLDNDTYVVLVTRGHQYDIDCLLELLDDPLAYLGMIGSRRRIRAVFELLEKEQAIPASKFDRVRAPIGIDIGAITPAEIAVCIMAEIICILREGPLPGLSEQIQQERIERRIRAQASVGERSEG</sequence>
<name>A0A6B0YMY9_9CHLR</name>
<dbReference type="InterPro" id="IPR027051">
    <property type="entry name" value="XdhC_Rossmann_dom"/>
</dbReference>
<dbReference type="EMBL" id="VXRG01000028">
    <property type="protein sequence ID" value="MXY92383.1"/>
    <property type="molecule type" value="Genomic_DNA"/>
</dbReference>
<proteinExistence type="predicted"/>
<dbReference type="Pfam" id="PF13478">
    <property type="entry name" value="XdhC_C"/>
    <property type="match status" value="1"/>
</dbReference>
<dbReference type="AlphaFoldDB" id="A0A6B0YMY9"/>
<organism evidence="2">
    <name type="scientific">Caldilineaceae bacterium SB0664_bin_27</name>
    <dbReference type="NCBI Taxonomy" id="2605260"/>
    <lineage>
        <taxon>Bacteria</taxon>
        <taxon>Bacillati</taxon>
        <taxon>Chloroflexota</taxon>
        <taxon>Caldilineae</taxon>
        <taxon>Caldilineales</taxon>
        <taxon>Caldilineaceae</taxon>
    </lineage>
</organism>
<dbReference type="Gene3D" id="3.40.50.720">
    <property type="entry name" value="NAD(P)-binding Rossmann-like Domain"/>
    <property type="match status" value="1"/>
</dbReference>
<dbReference type="PANTHER" id="PTHR30388">
    <property type="entry name" value="ALDEHYDE OXIDOREDUCTASE MOLYBDENUM COFACTOR ASSEMBLY PROTEIN"/>
    <property type="match status" value="1"/>
</dbReference>